<evidence type="ECO:0000313" key="2">
    <source>
        <dbReference type="Proteomes" id="UP000449969"/>
    </source>
</evidence>
<dbReference type="PANTHER" id="PTHR38588:SF1">
    <property type="entry name" value="BLL0334 PROTEIN"/>
    <property type="match status" value="1"/>
</dbReference>
<protein>
    <submittedName>
        <fullName evidence="1">Carbon monoxide dehydrogenase</fullName>
    </submittedName>
</protein>
<dbReference type="Gene3D" id="3.30.530.20">
    <property type="match status" value="1"/>
</dbReference>
<dbReference type="Proteomes" id="UP000449969">
    <property type="component" value="Unassembled WGS sequence"/>
</dbReference>
<dbReference type="PANTHER" id="PTHR38588">
    <property type="entry name" value="BLL0334 PROTEIN"/>
    <property type="match status" value="1"/>
</dbReference>
<dbReference type="AlphaFoldDB" id="A0A844TB92"/>
<gene>
    <name evidence="1" type="ORF">GPL20_25480</name>
</gene>
<dbReference type="InterPro" id="IPR010419">
    <property type="entry name" value="CO_DH_gsu"/>
</dbReference>
<dbReference type="InterPro" id="IPR023393">
    <property type="entry name" value="START-like_dom_sf"/>
</dbReference>
<organism evidence="1 2">
    <name type="scientific">Bradyrhizobium cajani</name>
    <dbReference type="NCBI Taxonomy" id="1928661"/>
    <lineage>
        <taxon>Bacteria</taxon>
        <taxon>Pseudomonadati</taxon>
        <taxon>Pseudomonadota</taxon>
        <taxon>Alphaproteobacteria</taxon>
        <taxon>Hyphomicrobiales</taxon>
        <taxon>Nitrobacteraceae</taxon>
        <taxon>Bradyrhizobium</taxon>
    </lineage>
</organism>
<dbReference type="SUPFAM" id="SSF55961">
    <property type="entry name" value="Bet v1-like"/>
    <property type="match status" value="1"/>
</dbReference>
<dbReference type="OrthoDB" id="9787428at2"/>
<dbReference type="EMBL" id="WQNE01000024">
    <property type="protein sequence ID" value="MVT76363.1"/>
    <property type="molecule type" value="Genomic_DNA"/>
</dbReference>
<keyword evidence="2" id="KW-1185">Reference proteome</keyword>
<dbReference type="CDD" id="cd05018">
    <property type="entry name" value="CoxG"/>
    <property type="match status" value="1"/>
</dbReference>
<accession>A0A844TB92</accession>
<sequence>MNIEGTHCIAASREVVWAALNDPAALCAFIPGCESIEAHGPNDMAAVVVVKVGPVRARFTGRVKLACVDPPNSYTIVGEGQGGIAGHAKGEAKVRLVSNAAGTVLTYVVTSQVGGKLAQLGLRLIEGTARKLAGEFFARFAARLEPKASAAPREPNGESPVSAR</sequence>
<dbReference type="Pfam" id="PF06240">
    <property type="entry name" value="COXG"/>
    <property type="match status" value="1"/>
</dbReference>
<evidence type="ECO:0000313" key="1">
    <source>
        <dbReference type="EMBL" id="MVT76363.1"/>
    </source>
</evidence>
<comment type="caution">
    <text evidence="1">The sequence shown here is derived from an EMBL/GenBank/DDBJ whole genome shotgun (WGS) entry which is preliminary data.</text>
</comment>
<proteinExistence type="predicted"/>
<reference evidence="1 2" key="1">
    <citation type="submission" date="2019-12" db="EMBL/GenBank/DDBJ databases">
        <title>Draft genome sequences Bradyrhizobium cajani AMBPC1010, Bradyrhizobium pachyrhizi AMBPC1040 and Bradyrhizobium yuanmingense ALSPC3051, three plant growth promoting strains isolated from nodules of Cajanus cajan L. in Dominican Republic.</title>
        <authorList>
            <person name="Flores-Felix J.D."/>
            <person name="Araujo J."/>
            <person name="Diaz-Alcantara C."/>
            <person name="Gonzalez-Andres F."/>
            <person name="Velazquez E."/>
        </authorList>
    </citation>
    <scope>NUCLEOTIDE SEQUENCE [LARGE SCALE GENOMIC DNA]</scope>
    <source>
        <strain evidence="1 2">1010</strain>
    </source>
</reference>
<name>A0A844TB92_9BRAD</name>